<evidence type="ECO:0000313" key="2">
    <source>
        <dbReference type="EMBL" id="KAK1132927.1"/>
    </source>
</evidence>
<accession>A0AA40G899</accession>
<comment type="caution">
    <text evidence="2">The sequence shown here is derived from an EMBL/GenBank/DDBJ whole genome shotgun (WGS) entry which is preliminary data.</text>
</comment>
<protein>
    <submittedName>
        <fullName evidence="2">Uncharacterized protein</fullName>
    </submittedName>
</protein>
<evidence type="ECO:0000313" key="3">
    <source>
        <dbReference type="Proteomes" id="UP001177670"/>
    </source>
</evidence>
<feature type="region of interest" description="Disordered" evidence="1">
    <location>
        <begin position="1"/>
        <end position="30"/>
    </location>
</feature>
<evidence type="ECO:0000256" key="1">
    <source>
        <dbReference type="SAM" id="MobiDB-lite"/>
    </source>
</evidence>
<dbReference type="Proteomes" id="UP001177670">
    <property type="component" value="Unassembled WGS sequence"/>
</dbReference>
<name>A0AA40G899_9HYME</name>
<dbReference type="AlphaFoldDB" id="A0AA40G899"/>
<gene>
    <name evidence="2" type="ORF">K0M31_014295</name>
</gene>
<keyword evidence="3" id="KW-1185">Reference proteome</keyword>
<dbReference type="EMBL" id="JAHYIQ010000004">
    <property type="protein sequence ID" value="KAK1132927.1"/>
    <property type="molecule type" value="Genomic_DNA"/>
</dbReference>
<organism evidence="2 3">
    <name type="scientific">Melipona bicolor</name>
    <dbReference type="NCBI Taxonomy" id="60889"/>
    <lineage>
        <taxon>Eukaryota</taxon>
        <taxon>Metazoa</taxon>
        <taxon>Ecdysozoa</taxon>
        <taxon>Arthropoda</taxon>
        <taxon>Hexapoda</taxon>
        <taxon>Insecta</taxon>
        <taxon>Pterygota</taxon>
        <taxon>Neoptera</taxon>
        <taxon>Endopterygota</taxon>
        <taxon>Hymenoptera</taxon>
        <taxon>Apocrita</taxon>
        <taxon>Aculeata</taxon>
        <taxon>Apoidea</taxon>
        <taxon>Anthophila</taxon>
        <taxon>Apidae</taxon>
        <taxon>Melipona</taxon>
    </lineage>
</organism>
<sequence>MADERESRSAEDSSRPSRKSRSQRDHSPWFISINNKQKCSHTDHRIVFIDTGPGERIVVKYTLQRTTGRTTHKTGA</sequence>
<reference evidence="2" key="1">
    <citation type="submission" date="2021-10" db="EMBL/GenBank/DDBJ databases">
        <title>Melipona bicolor Genome sequencing and assembly.</title>
        <authorList>
            <person name="Araujo N.S."/>
            <person name="Arias M.C."/>
        </authorList>
    </citation>
    <scope>NUCLEOTIDE SEQUENCE</scope>
    <source>
        <strain evidence="2">USP_2M_L1-L4_2017</strain>
        <tissue evidence="2">Whole body</tissue>
    </source>
</reference>
<proteinExistence type="predicted"/>
<feature type="compositionally biased region" description="Basic and acidic residues" evidence="1">
    <location>
        <begin position="1"/>
        <end position="15"/>
    </location>
</feature>